<evidence type="ECO:0000313" key="4">
    <source>
        <dbReference type="Proteomes" id="UP001595839"/>
    </source>
</evidence>
<dbReference type="Proteomes" id="UP001595839">
    <property type="component" value="Unassembled WGS sequence"/>
</dbReference>
<evidence type="ECO:0000313" key="3">
    <source>
        <dbReference type="EMBL" id="MFC4508572.1"/>
    </source>
</evidence>
<name>A0ABV9BBT5_9ACTN</name>
<dbReference type="Pfam" id="PF03807">
    <property type="entry name" value="F420_oxidored"/>
    <property type="match status" value="1"/>
</dbReference>
<sequence>MGHSHTGCRNAGNPNGEQTEVRTTTLGVIGTGAVGLAVAHRAVDAGLNVVLSNSRGPETLAGLVAELGQRARAATPAEAASAGDLIIASMPLAAHEQLPQAELVGKTVIDPMNYSPRPDWKIPELDSTKVTSSELVQRHLAGARVVKALQCLGMKQLVDLSLPAGAPHRSALPLFGDDPDAKQEVAGLLDVLGFDTVDLGTLADSWRCEPNTPLHAIPYVGQPPSGLAPKDFVAWIKEAPGVPVPAAQVKELAAAAVRGPAGFQMS</sequence>
<dbReference type="InterPro" id="IPR028939">
    <property type="entry name" value="P5C_Rdtase_cat_N"/>
</dbReference>
<comment type="caution">
    <text evidence="3">The sequence shown here is derived from an EMBL/GenBank/DDBJ whole genome shotgun (WGS) entry which is preliminary data.</text>
</comment>
<dbReference type="EMBL" id="JBHSFK010000093">
    <property type="protein sequence ID" value="MFC4508572.1"/>
    <property type="molecule type" value="Genomic_DNA"/>
</dbReference>
<organism evidence="3 4">
    <name type="scientific">Streptomyces vulcanius</name>
    <dbReference type="NCBI Taxonomy" id="1441876"/>
    <lineage>
        <taxon>Bacteria</taxon>
        <taxon>Bacillati</taxon>
        <taxon>Actinomycetota</taxon>
        <taxon>Actinomycetes</taxon>
        <taxon>Kitasatosporales</taxon>
        <taxon>Streptomycetaceae</taxon>
        <taxon>Streptomyces</taxon>
    </lineage>
</organism>
<feature type="domain" description="Pyrroline-5-carboxylate reductase catalytic N-terminal" evidence="2">
    <location>
        <begin position="26"/>
        <end position="114"/>
    </location>
</feature>
<evidence type="ECO:0000256" key="1">
    <source>
        <dbReference type="ARBA" id="ARBA00023002"/>
    </source>
</evidence>
<dbReference type="InterPro" id="IPR051267">
    <property type="entry name" value="STEAP_metalloreductase"/>
</dbReference>
<keyword evidence="1" id="KW-0560">Oxidoreductase</keyword>
<evidence type="ECO:0000259" key="2">
    <source>
        <dbReference type="Pfam" id="PF03807"/>
    </source>
</evidence>
<accession>A0ABV9BBT5</accession>
<proteinExistence type="predicted"/>
<dbReference type="InterPro" id="IPR036291">
    <property type="entry name" value="NAD(P)-bd_dom_sf"/>
</dbReference>
<dbReference type="SUPFAM" id="SSF51735">
    <property type="entry name" value="NAD(P)-binding Rossmann-fold domains"/>
    <property type="match status" value="1"/>
</dbReference>
<dbReference type="RefSeq" id="WP_381187948.1">
    <property type="nucleotide sequence ID" value="NZ_JBHSFK010000093.1"/>
</dbReference>
<protein>
    <submittedName>
        <fullName evidence="3">NADPH-dependent F420 reductase</fullName>
    </submittedName>
</protein>
<reference evidence="4" key="1">
    <citation type="journal article" date="2019" name="Int. J. Syst. Evol. Microbiol.">
        <title>The Global Catalogue of Microorganisms (GCM) 10K type strain sequencing project: providing services to taxonomists for standard genome sequencing and annotation.</title>
        <authorList>
            <consortium name="The Broad Institute Genomics Platform"/>
            <consortium name="The Broad Institute Genome Sequencing Center for Infectious Disease"/>
            <person name="Wu L."/>
            <person name="Ma J."/>
        </authorList>
    </citation>
    <scope>NUCLEOTIDE SEQUENCE [LARGE SCALE GENOMIC DNA]</scope>
    <source>
        <strain evidence="4">CGMCC 4.7177</strain>
    </source>
</reference>
<keyword evidence="4" id="KW-1185">Reference proteome</keyword>
<dbReference type="Gene3D" id="3.40.50.720">
    <property type="entry name" value="NAD(P)-binding Rossmann-like Domain"/>
    <property type="match status" value="1"/>
</dbReference>
<dbReference type="PANTHER" id="PTHR14239">
    <property type="entry name" value="DUDULIN-RELATED"/>
    <property type="match status" value="1"/>
</dbReference>
<gene>
    <name evidence="3" type="ORF">ACFPIH_55880</name>
</gene>